<dbReference type="Proteomes" id="UP000001213">
    <property type="component" value="Chromosome"/>
</dbReference>
<protein>
    <recommendedName>
        <fullName evidence="5">Secreted protein</fullName>
    </recommendedName>
</protein>
<feature type="region of interest" description="Disordered" evidence="1">
    <location>
        <begin position="29"/>
        <end position="52"/>
    </location>
</feature>
<evidence type="ECO:0000256" key="1">
    <source>
        <dbReference type="SAM" id="MobiDB-lite"/>
    </source>
</evidence>
<feature type="signal peptide" evidence="2">
    <location>
        <begin position="1"/>
        <end position="23"/>
    </location>
</feature>
<sequence length="52" mass="5006">MNPMVTIGTYTAGLAVVFAAAFAVGSAIGPAADQPGPHVTAPSTSEGGHDGH</sequence>
<evidence type="ECO:0000256" key="2">
    <source>
        <dbReference type="SAM" id="SignalP"/>
    </source>
</evidence>
<evidence type="ECO:0000313" key="3">
    <source>
        <dbReference type="EMBL" id="ADG78515.1"/>
    </source>
</evidence>
<dbReference type="RefSeq" id="WP_013126538.1">
    <property type="nucleotide sequence ID" value="NC_014158.1"/>
</dbReference>
<dbReference type="KEGG" id="tpr:Tpau_1902"/>
<dbReference type="AlphaFoldDB" id="D5UN18"/>
<accession>D5UN18</accession>
<keyword evidence="2" id="KW-0732">Signal</keyword>
<name>D5UN18_TSUPD</name>
<dbReference type="STRING" id="521096.Tpau_1902"/>
<dbReference type="EMBL" id="CP001966">
    <property type="protein sequence ID" value="ADG78515.1"/>
    <property type="molecule type" value="Genomic_DNA"/>
</dbReference>
<dbReference type="HOGENOM" id="CLU_3085951_0_0_11"/>
<reference evidence="3 4" key="2">
    <citation type="journal article" date="2011" name="Stand. Genomic Sci.">
        <title>Complete genome sequence of Tsukamurella paurometabola type strain (no. 33).</title>
        <authorList>
            <person name="Munk A.C."/>
            <person name="Lapidus A."/>
            <person name="Lucas S."/>
            <person name="Nolan M."/>
            <person name="Tice H."/>
            <person name="Cheng J.F."/>
            <person name="Del Rio T.G."/>
            <person name="Goodwin L."/>
            <person name="Pitluck S."/>
            <person name="Liolios K."/>
            <person name="Huntemann M."/>
            <person name="Ivanova N."/>
            <person name="Mavromatis K."/>
            <person name="Mikhailova N."/>
            <person name="Pati A."/>
            <person name="Chen A."/>
            <person name="Palaniappan K."/>
            <person name="Tapia R."/>
            <person name="Han C."/>
            <person name="Land M."/>
            <person name="Hauser L."/>
            <person name="Chang Y.J."/>
            <person name="Jeffries C.D."/>
            <person name="Brettin T."/>
            <person name="Yasawong M."/>
            <person name="Brambilla E.M."/>
            <person name="Rohde M."/>
            <person name="Sikorski J."/>
            <person name="Goker M."/>
            <person name="Detter J.C."/>
            <person name="Woyke T."/>
            <person name="Bristow J."/>
            <person name="Eisen J.A."/>
            <person name="Markowitz V."/>
            <person name="Hugenholtz P."/>
            <person name="Kyrpides N.C."/>
            <person name="Klenk H.P."/>
        </authorList>
    </citation>
    <scope>NUCLEOTIDE SEQUENCE [LARGE SCALE GENOMIC DNA]</scope>
    <source>
        <strain evidence="4">ATCC 8368 / DSM 20162 / CCUG 35730 / CIP 100753 / JCM 10117 / KCTC 9821 / NBRC 16120 / NCIMB 702349 / NCTC 13040</strain>
    </source>
</reference>
<organism evidence="3 4">
    <name type="scientific">Tsukamurella paurometabola (strain ATCC 8368 / DSM 20162 / CCUG 35730 / CIP 100753 / JCM 10117 / KCTC 9821 / NBRC 16120 / NCIMB 702349 / NCTC 13040)</name>
    <name type="common">Corynebacterium paurometabolum</name>
    <dbReference type="NCBI Taxonomy" id="521096"/>
    <lineage>
        <taxon>Bacteria</taxon>
        <taxon>Bacillati</taxon>
        <taxon>Actinomycetota</taxon>
        <taxon>Actinomycetes</taxon>
        <taxon>Mycobacteriales</taxon>
        <taxon>Tsukamurellaceae</taxon>
        <taxon>Tsukamurella</taxon>
    </lineage>
</organism>
<reference evidence="4" key="1">
    <citation type="submission" date="2010-03" db="EMBL/GenBank/DDBJ databases">
        <title>The complete chromosome of Tsukamurella paurometabola DSM 20162.</title>
        <authorList>
            <consortium name="US DOE Joint Genome Institute (JGI-PGF)"/>
            <person name="Lucas S."/>
            <person name="Copeland A."/>
            <person name="Lapidus A."/>
            <person name="Glavina del Rio T."/>
            <person name="Dalin E."/>
            <person name="Tice H."/>
            <person name="Bruce D."/>
            <person name="Goodwin L."/>
            <person name="Pitluck S."/>
            <person name="Kyrpides N."/>
            <person name="Mavromatis K."/>
            <person name="Ivanova N."/>
            <person name="Mikhailova N."/>
            <person name="Munk A.C."/>
            <person name="Brettin T."/>
            <person name="Detter J.C."/>
            <person name="Tapia R."/>
            <person name="Han C."/>
            <person name="Larimer F."/>
            <person name="Land M."/>
            <person name="Hauser L."/>
            <person name="Markowitz V."/>
            <person name="Cheng J.-F."/>
            <person name="Hugenholtz P."/>
            <person name="Woyke T."/>
            <person name="Wu D."/>
            <person name="Jando M."/>
            <person name="Brambilla E."/>
            <person name="Klenk H.-P."/>
            <person name="Eisen J.A."/>
        </authorList>
    </citation>
    <scope>NUCLEOTIDE SEQUENCE [LARGE SCALE GENOMIC DNA]</scope>
    <source>
        <strain evidence="4">ATCC 8368 / DSM 20162 / CCUG 35730 / CIP 100753 / JCM 10117 / KCTC 9821 / NBRC 16120 / NCIMB 702349 / NCTC 13040</strain>
    </source>
</reference>
<proteinExistence type="predicted"/>
<evidence type="ECO:0008006" key="5">
    <source>
        <dbReference type="Google" id="ProtNLM"/>
    </source>
</evidence>
<gene>
    <name evidence="3" type="ordered locus">Tpau_1902</name>
</gene>
<feature type="chain" id="PRO_5038588200" description="Secreted protein" evidence="2">
    <location>
        <begin position="24"/>
        <end position="52"/>
    </location>
</feature>
<keyword evidence="4" id="KW-1185">Reference proteome</keyword>
<evidence type="ECO:0000313" key="4">
    <source>
        <dbReference type="Proteomes" id="UP000001213"/>
    </source>
</evidence>